<evidence type="ECO:0000313" key="8">
    <source>
        <dbReference type="Proteomes" id="UP000182517"/>
    </source>
</evidence>
<dbReference type="InterPro" id="IPR058624">
    <property type="entry name" value="MdtA-like_HH"/>
</dbReference>
<dbReference type="KEGG" id="pef:A7E78_11780"/>
<feature type="domain" description="Multidrug resistance protein MdtA-like beta-barrel" evidence="5">
    <location>
        <begin position="204"/>
        <end position="289"/>
    </location>
</feature>
<dbReference type="Gene3D" id="2.40.30.170">
    <property type="match status" value="1"/>
</dbReference>
<dbReference type="FunFam" id="2.40.420.20:FF:000001">
    <property type="entry name" value="Efflux RND transporter periplasmic adaptor subunit"/>
    <property type="match status" value="1"/>
</dbReference>
<dbReference type="Pfam" id="PF25967">
    <property type="entry name" value="RND-MFP_C"/>
    <property type="match status" value="1"/>
</dbReference>
<reference evidence="7 8" key="1">
    <citation type="journal article" date="2017" name="Genome Announc.">
        <title>Complete Genome Sequences of Two Acetylene-Fermenting Pelobacter acetylenicus Strains.</title>
        <authorList>
            <person name="Sutton J.M."/>
            <person name="Baesman S.M."/>
            <person name="Fierst J.L."/>
            <person name="Poret-Peterson A.T."/>
            <person name="Oremland R.S."/>
            <person name="Dunlap D.S."/>
            <person name="Akob D.M."/>
        </authorList>
    </citation>
    <scope>NUCLEOTIDE SEQUENCE [LARGE SCALE GENOMIC DNA]</scope>
    <source>
        <strain evidence="7 8">SFB93</strain>
    </source>
</reference>
<evidence type="ECO:0000259" key="3">
    <source>
        <dbReference type="Pfam" id="PF25876"/>
    </source>
</evidence>
<dbReference type="Pfam" id="PF25944">
    <property type="entry name" value="Beta-barrel_RND"/>
    <property type="match status" value="1"/>
</dbReference>
<proteinExistence type="inferred from homology"/>
<feature type="domain" description="Multidrug resistance protein MdtA-like barrel-sandwich hybrid" evidence="4">
    <location>
        <begin position="58"/>
        <end position="199"/>
    </location>
</feature>
<organism evidence="7 8">
    <name type="scientific">Syntrophotalea acetylenivorans</name>
    <dbReference type="NCBI Taxonomy" id="1842532"/>
    <lineage>
        <taxon>Bacteria</taxon>
        <taxon>Pseudomonadati</taxon>
        <taxon>Thermodesulfobacteriota</taxon>
        <taxon>Desulfuromonadia</taxon>
        <taxon>Desulfuromonadales</taxon>
        <taxon>Syntrophotaleaceae</taxon>
        <taxon>Syntrophotalea</taxon>
    </lineage>
</organism>
<dbReference type="GO" id="GO:0030313">
    <property type="term" value="C:cell envelope"/>
    <property type="evidence" value="ECO:0007669"/>
    <property type="project" value="UniProtKB-SubCell"/>
</dbReference>
<evidence type="ECO:0000259" key="6">
    <source>
        <dbReference type="Pfam" id="PF25967"/>
    </source>
</evidence>
<keyword evidence="8" id="KW-1185">Reference proteome</keyword>
<dbReference type="PROSITE" id="PS51257">
    <property type="entry name" value="PROKAR_LIPOPROTEIN"/>
    <property type="match status" value="1"/>
</dbReference>
<dbReference type="Proteomes" id="UP000182517">
    <property type="component" value="Chromosome"/>
</dbReference>
<dbReference type="Gene3D" id="2.40.420.20">
    <property type="match status" value="1"/>
</dbReference>
<dbReference type="GO" id="GO:0022857">
    <property type="term" value="F:transmembrane transporter activity"/>
    <property type="evidence" value="ECO:0007669"/>
    <property type="project" value="InterPro"/>
</dbReference>
<evidence type="ECO:0000256" key="1">
    <source>
        <dbReference type="ARBA" id="ARBA00004196"/>
    </source>
</evidence>
<protein>
    <submittedName>
        <fullName evidence="7">Efflux transporter periplasmic adaptor subunit</fullName>
    </submittedName>
</protein>
<dbReference type="NCBIfam" id="TIGR01730">
    <property type="entry name" value="RND_mfp"/>
    <property type="match status" value="1"/>
</dbReference>
<dbReference type="InterPro" id="IPR006143">
    <property type="entry name" value="RND_pump_MFP"/>
</dbReference>
<dbReference type="PANTHER" id="PTHR30158:SF10">
    <property type="entry name" value="CATION EFFLUX PUMP"/>
    <property type="match status" value="1"/>
</dbReference>
<comment type="subcellular location">
    <subcellularLocation>
        <location evidence="1">Cell envelope</location>
    </subcellularLocation>
</comment>
<comment type="similarity">
    <text evidence="2">Belongs to the membrane fusion protein (MFP) (TC 8.A.1) family.</text>
</comment>
<dbReference type="Pfam" id="PF25917">
    <property type="entry name" value="BSH_RND"/>
    <property type="match status" value="1"/>
</dbReference>
<sequence length="382" mass="41510">MMRRWSPALLLGLLAVAGCKDKNTFVPPPPPTVTVAAPQVQSVTRYAQFSGTTEAVEAVELRARVEGYLQSIHFDSGGQVKKGDLLFVIDPRPYQARLDEATAQLAMRRAEMRLAEATLKRKESAFKDNAVSEVEVIAARAEQAKAAATIDAARAAIETARLQLSYTRIHAPISGRIGRHLVDVGNLVGAGDQTLLATVVSENPVYVYFNVNERDLLEYQQYERQQTPTNSNGNSKLFLGLSTEDDYPHPGYIDYVDNRVDAQTGTIQVRGVFENADASLLPGLFARLRAPISVQEEALVVPQQAFGIDQQGYYLLVVNDQNQVEYRGVEVGSATAGLRVVQKGIAAGERVIVNGLQRVRPGATVNPLTAEQLAAAKQPQAG</sequence>
<dbReference type="InterPro" id="IPR058627">
    <property type="entry name" value="MdtA-like_C"/>
</dbReference>
<dbReference type="STRING" id="1842532.A7E78_11780"/>
<dbReference type="GO" id="GO:0046677">
    <property type="term" value="P:response to antibiotic"/>
    <property type="evidence" value="ECO:0007669"/>
    <property type="project" value="TreeGrafter"/>
</dbReference>
<accession>A0A1L3GT43</accession>
<evidence type="ECO:0000313" key="7">
    <source>
        <dbReference type="EMBL" id="APG29124.1"/>
    </source>
</evidence>
<dbReference type="GO" id="GO:0005886">
    <property type="term" value="C:plasma membrane"/>
    <property type="evidence" value="ECO:0007669"/>
    <property type="project" value="TreeGrafter"/>
</dbReference>
<feature type="domain" description="Multidrug resistance protein MdtA-like C-terminal permuted SH3" evidence="6">
    <location>
        <begin position="298"/>
        <end position="358"/>
    </location>
</feature>
<name>A0A1L3GT43_9BACT</name>
<dbReference type="AlphaFoldDB" id="A0A1L3GT43"/>
<feature type="domain" description="Multidrug resistance protein MdtA-like alpha-helical hairpin" evidence="3">
    <location>
        <begin position="98"/>
        <end position="167"/>
    </location>
</feature>
<dbReference type="Pfam" id="PF25876">
    <property type="entry name" value="HH_MFP_RND"/>
    <property type="match status" value="1"/>
</dbReference>
<evidence type="ECO:0000259" key="4">
    <source>
        <dbReference type="Pfam" id="PF25917"/>
    </source>
</evidence>
<dbReference type="InterPro" id="IPR058625">
    <property type="entry name" value="MdtA-like_BSH"/>
</dbReference>
<dbReference type="Gene3D" id="1.10.287.470">
    <property type="entry name" value="Helix hairpin bin"/>
    <property type="match status" value="1"/>
</dbReference>
<dbReference type="PANTHER" id="PTHR30158">
    <property type="entry name" value="ACRA/E-RELATED COMPONENT OF DRUG EFFLUX TRANSPORTER"/>
    <property type="match status" value="1"/>
</dbReference>
<evidence type="ECO:0000256" key="2">
    <source>
        <dbReference type="ARBA" id="ARBA00009477"/>
    </source>
</evidence>
<dbReference type="EMBL" id="CP015519">
    <property type="protein sequence ID" value="APG29124.1"/>
    <property type="molecule type" value="Genomic_DNA"/>
</dbReference>
<dbReference type="InterPro" id="IPR058626">
    <property type="entry name" value="MdtA-like_b-barrel"/>
</dbReference>
<evidence type="ECO:0000259" key="5">
    <source>
        <dbReference type="Pfam" id="PF25944"/>
    </source>
</evidence>
<gene>
    <name evidence="7" type="ORF">A7E78_11780</name>
</gene>
<dbReference type="SUPFAM" id="SSF111369">
    <property type="entry name" value="HlyD-like secretion proteins"/>
    <property type="match status" value="1"/>
</dbReference>
<dbReference type="Gene3D" id="2.40.50.100">
    <property type="match status" value="1"/>
</dbReference>